<gene>
    <name evidence="3" type="ORF">CVD27_24480</name>
</gene>
<dbReference type="Pfam" id="PF09580">
    <property type="entry name" value="Spore_YhcN_YlaJ"/>
    <property type="match status" value="1"/>
</dbReference>
<evidence type="ECO:0000256" key="2">
    <source>
        <dbReference type="SAM" id="SignalP"/>
    </source>
</evidence>
<keyword evidence="2" id="KW-0732">Signal</keyword>
<dbReference type="Proteomes" id="UP000234950">
    <property type="component" value="Unassembled WGS sequence"/>
</dbReference>
<feature type="signal peptide" evidence="2">
    <location>
        <begin position="1"/>
        <end position="19"/>
    </location>
</feature>
<dbReference type="EMBL" id="PGVE01000091">
    <property type="protein sequence ID" value="PLS01554.1"/>
    <property type="molecule type" value="Genomic_DNA"/>
</dbReference>
<evidence type="ECO:0000256" key="1">
    <source>
        <dbReference type="SAM" id="MobiDB-lite"/>
    </source>
</evidence>
<evidence type="ECO:0000313" key="4">
    <source>
        <dbReference type="Proteomes" id="UP000234950"/>
    </source>
</evidence>
<feature type="chain" id="PRO_5038468169" evidence="2">
    <location>
        <begin position="20"/>
        <end position="197"/>
    </location>
</feature>
<dbReference type="NCBIfam" id="TIGR02898">
    <property type="entry name" value="spore_YhcN_YlaJ"/>
    <property type="match status" value="1"/>
</dbReference>
<protein>
    <submittedName>
        <fullName evidence="3">YhcN/YlaJ family sporulation lipoprotein</fullName>
    </submittedName>
</protein>
<name>A0A2N5H7Q2_9BACI</name>
<reference evidence="3 4" key="1">
    <citation type="submission" date="2017-11" db="EMBL/GenBank/DDBJ databases">
        <title>Comparitive Functional Genomics of Dry Heat Resistant strains isolated from the Viking Spacecraft.</title>
        <authorList>
            <person name="Seuylemezian A."/>
            <person name="Cooper K."/>
            <person name="Vaishampayan P."/>
        </authorList>
    </citation>
    <scope>NUCLEOTIDE SEQUENCE [LARGE SCALE GENOMIC DNA]</scope>
    <source>
        <strain evidence="3 4">V32-6</strain>
    </source>
</reference>
<proteinExistence type="predicted"/>
<keyword evidence="4" id="KW-1185">Reference proteome</keyword>
<dbReference type="GO" id="GO:0030435">
    <property type="term" value="P:sporulation resulting in formation of a cellular spore"/>
    <property type="evidence" value="ECO:0007669"/>
    <property type="project" value="InterPro"/>
</dbReference>
<comment type="caution">
    <text evidence="3">The sequence shown here is derived from an EMBL/GenBank/DDBJ whole genome shotgun (WGS) entry which is preliminary data.</text>
</comment>
<dbReference type="InterPro" id="IPR014247">
    <property type="entry name" value="Spore_lipoprot_YhcN/YlaJ"/>
</dbReference>
<sequence length="197" mass="22457">MKKGLSVIVSLIICLYISACSKSNVDDDVSFRNRNLNKTEATRVNYNTPNHGGPAITSVDTSDPEIDRERNRNNRYPGNNRNRNDSSKIIVSNQTANKVTDLSEIDRAHILVTDNNAYVAVKLEGTPREHLTSRIRNKITKAVKSVDSDIDNVYISENLKFFKRMDGYTHDIRQGRVSSRFIHEFSDTIRRVFPDAR</sequence>
<feature type="region of interest" description="Disordered" evidence="1">
    <location>
        <begin position="44"/>
        <end position="88"/>
    </location>
</feature>
<dbReference type="InterPro" id="IPR019076">
    <property type="entry name" value="Spore_lipoprot_YhcN/YlaJ-like"/>
</dbReference>
<keyword evidence="3" id="KW-0449">Lipoprotein</keyword>
<accession>A0A2N5H7Q2</accession>
<dbReference type="AlphaFoldDB" id="A0A2N5H7Q2"/>
<organism evidence="3 4">
    <name type="scientific">Neobacillus cucumis</name>
    <dbReference type="NCBI Taxonomy" id="1740721"/>
    <lineage>
        <taxon>Bacteria</taxon>
        <taxon>Bacillati</taxon>
        <taxon>Bacillota</taxon>
        <taxon>Bacilli</taxon>
        <taxon>Bacillales</taxon>
        <taxon>Bacillaceae</taxon>
        <taxon>Neobacillus</taxon>
    </lineage>
</organism>
<evidence type="ECO:0000313" key="3">
    <source>
        <dbReference type="EMBL" id="PLS01554.1"/>
    </source>
</evidence>